<organism evidence="2">
    <name type="scientific">hydrothermal vent metagenome</name>
    <dbReference type="NCBI Taxonomy" id="652676"/>
    <lineage>
        <taxon>unclassified sequences</taxon>
        <taxon>metagenomes</taxon>
        <taxon>ecological metagenomes</taxon>
    </lineage>
</organism>
<name>A0A3B0ZP86_9ZZZZ</name>
<proteinExistence type="predicted"/>
<dbReference type="AlphaFoldDB" id="A0A3B0ZP86"/>
<dbReference type="NCBIfam" id="TIGR01419">
    <property type="entry name" value="nitro_reg_IIA"/>
    <property type="match status" value="1"/>
</dbReference>
<dbReference type="PANTHER" id="PTHR47738:SF1">
    <property type="entry name" value="NITROGEN REGULATORY PROTEIN"/>
    <property type="match status" value="1"/>
</dbReference>
<sequence>MKAAENNDMEIAELLSVQRVVHGADIVSKKKVLELLSQLLADSLDTLNQEEIFGGLLSRERLGSTGLGHGVAIPHARIAGLKKATAAFVQLHNGINYDAIDQQPVDLLFALLVPADATEEHLQVLATLAEKFNNIELREQLRQATSNEELQALVQKPL</sequence>
<dbReference type="GO" id="GO:0009401">
    <property type="term" value="P:phosphoenolpyruvate-dependent sugar phosphotransferase system"/>
    <property type="evidence" value="ECO:0007669"/>
    <property type="project" value="InterPro"/>
</dbReference>
<dbReference type="PROSITE" id="PS51094">
    <property type="entry name" value="PTS_EIIA_TYPE_2"/>
    <property type="match status" value="1"/>
</dbReference>
<dbReference type="CDD" id="cd00211">
    <property type="entry name" value="PTS_IIA_fru"/>
    <property type="match status" value="1"/>
</dbReference>
<dbReference type="PANTHER" id="PTHR47738">
    <property type="entry name" value="PTS SYSTEM FRUCTOSE-LIKE EIIA COMPONENT-RELATED"/>
    <property type="match status" value="1"/>
</dbReference>
<dbReference type="InterPro" id="IPR016152">
    <property type="entry name" value="PTrfase/Anion_transptr"/>
</dbReference>
<reference evidence="2" key="1">
    <citation type="submission" date="2018-06" db="EMBL/GenBank/DDBJ databases">
        <authorList>
            <person name="Zhirakovskaya E."/>
        </authorList>
    </citation>
    <scope>NUCLEOTIDE SEQUENCE</scope>
</reference>
<accession>A0A3B0ZP86</accession>
<dbReference type="GO" id="GO:0008982">
    <property type="term" value="F:protein-N(PI)-phosphohistidine-sugar phosphotransferase activity"/>
    <property type="evidence" value="ECO:0007669"/>
    <property type="project" value="InterPro"/>
</dbReference>
<dbReference type="Pfam" id="PF00359">
    <property type="entry name" value="PTS_EIIA_2"/>
    <property type="match status" value="1"/>
</dbReference>
<gene>
    <name evidence="2" type="ORF">MNBD_GAMMA16-489</name>
</gene>
<evidence type="ECO:0000259" key="1">
    <source>
        <dbReference type="PROSITE" id="PS51094"/>
    </source>
</evidence>
<dbReference type="PROSITE" id="PS00372">
    <property type="entry name" value="PTS_EIIA_TYPE_2_HIS"/>
    <property type="match status" value="1"/>
</dbReference>
<feature type="domain" description="PTS EIIA type-2" evidence="1">
    <location>
        <begin position="13"/>
        <end position="157"/>
    </location>
</feature>
<dbReference type="InterPro" id="IPR051541">
    <property type="entry name" value="PTS_SugarTrans_NitroReg"/>
</dbReference>
<dbReference type="GO" id="GO:0030295">
    <property type="term" value="F:protein kinase activator activity"/>
    <property type="evidence" value="ECO:0007669"/>
    <property type="project" value="TreeGrafter"/>
</dbReference>
<dbReference type="InterPro" id="IPR002178">
    <property type="entry name" value="PTS_EIIA_type-2_dom"/>
</dbReference>
<dbReference type="Gene3D" id="3.40.930.10">
    <property type="entry name" value="Mannitol-specific EII, Chain A"/>
    <property type="match status" value="1"/>
</dbReference>
<dbReference type="EMBL" id="UOFO01000136">
    <property type="protein sequence ID" value="VAW87949.1"/>
    <property type="molecule type" value="Genomic_DNA"/>
</dbReference>
<protein>
    <submittedName>
        <fullName evidence="2">PTS IIA-like nitrogen-regulatory protein PtsN</fullName>
    </submittedName>
</protein>
<dbReference type="InterPro" id="IPR006320">
    <property type="entry name" value="PTS_Nitro_regul"/>
</dbReference>
<evidence type="ECO:0000313" key="2">
    <source>
        <dbReference type="EMBL" id="VAW87949.1"/>
    </source>
</evidence>
<dbReference type="SUPFAM" id="SSF55804">
    <property type="entry name" value="Phoshotransferase/anion transport protein"/>
    <property type="match status" value="1"/>
</dbReference>